<keyword evidence="1" id="KW-0175">Coiled coil</keyword>
<reference evidence="3" key="1">
    <citation type="submission" date="2019-06" db="EMBL/GenBank/DDBJ databases">
        <authorList>
            <person name="Zheng W."/>
        </authorList>
    </citation>
    <scope>NUCLEOTIDE SEQUENCE</scope>
    <source>
        <strain evidence="3">QDHG01</strain>
    </source>
</reference>
<proteinExistence type="predicted"/>
<dbReference type="InterPro" id="IPR024983">
    <property type="entry name" value="CHAT_dom"/>
</dbReference>
<dbReference type="AlphaFoldDB" id="A0A8J8NHY3"/>
<evidence type="ECO:0000313" key="3">
    <source>
        <dbReference type="EMBL" id="TNV75029.1"/>
    </source>
</evidence>
<accession>A0A8J8NHY3</accession>
<keyword evidence="4" id="KW-1185">Reference proteome</keyword>
<protein>
    <recommendedName>
        <fullName evidence="2">CHAT domain-containing protein</fullName>
    </recommendedName>
</protein>
<feature type="domain" description="CHAT" evidence="2">
    <location>
        <begin position="223"/>
        <end position="292"/>
    </location>
</feature>
<dbReference type="Pfam" id="PF12770">
    <property type="entry name" value="CHAT"/>
    <property type="match status" value="1"/>
</dbReference>
<organism evidence="3 4">
    <name type="scientific">Halteria grandinella</name>
    <dbReference type="NCBI Taxonomy" id="5974"/>
    <lineage>
        <taxon>Eukaryota</taxon>
        <taxon>Sar</taxon>
        <taxon>Alveolata</taxon>
        <taxon>Ciliophora</taxon>
        <taxon>Intramacronucleata</taxon>
        <taxon>Spirotrichea</taxon>
        <taxon>Stichotrichia</taxon>
        <taxon>Sporadotrichida</taxon>
        <taxon>Halteriidae</taxon>
        <taxon>Halteria</taxon>
    </lineage>
</organism>
<dbReference type="EMBL" id="RRYP01016518">
    <property type="protein sequence ID" value="TNV75029.1"/>
    <property type="molecule type" value="Genomic_DNA"/>
</dbReference>
<feature type="coiled-coil region" evidence="1">
    <location>
        <begin position="121"/>
        <end position="162"/>
    </location>
</feature>
<dbReference type="OrthoDB" id="300981at2759"/>
<dbReference type="Proteomes" id="UP000785679">
    <property type="component" value="Unassembled WGS sequence"/>
</dbReference>
<sequence length="557" mass="66221">MMKKITFQSLMNIKKVNCSFHLINMAMPFMSHQADQNISLKNIILRKEINLMEDQYYVNFKRNLVFYNYEKQQFVDMDELYSLQTNLLHLNEEYVPQDCPLIIKVKVQLFYHEFRKIKQFLENIQQQKQIFEETIQQEKNELSKQTEILNQFQSELQQLKQLYPIKVTYPQVDVAFLYSHPIIKPKEPDPERVQPVSYFREIQEIRFKTQEEQKKLTCLILCATEENLREALKYNPKIIHIMSHGDKSNEKGYFLQFENECLEYQLTTDQIQRIFGARKDLQLVILSSCHSGEIAQRLKTFAPTIAVQAQYKMYDEASIWYSAALYQQLLKKKSLEESHNIAKKETVEILRDRSLSCCCSHTHNKTCQYKYCLTHDYNCQCENRKHLKHKWEPNNKCSIEKFVYDYFSGEQLDKLKRKLDYQSKKGNGELKICCCEISNLLLNDNEEFEQVEHNESEKFQIFSQMPTTEEIFNEAQEGEFTVMNQLALEEAYDFVGWFKDVVTVYKQLGGEINANKRKIILLYVDGEYRPKMQSVMKDFALKASKYFIVKYIINLGT</sequence>
<evidence type="ECO:0000259" key="2">
    <source>
        <dbReference type="Pfam" id="PF12770"/>
    </source>
</evidence>
<evidence type="ECO:0000256" key="1">
    <source>
        <dbReference type="SAM" id="Coils"/>
    </source>
</evidence>
<comment type="caution">
    <text evidence="3">The sequence shown here is derived from an EMBL/GenBank/DDBJ whole genome shotgun (WGS) entry which is preliminary data.</text>
</comment>
<evidence type="ECO:0000313" key="4">
    <source>
        <dbReference type="Proteomes" id="UP000785679"/>
    </source>
</evidence>
<gene>
    <name evidence="3" type="ORF">FGO68_gene7569</name>
</gene>
<name>A0A8J8NHY3_HALGN</name>